<dbReference type="AlphaFoldDB" id="A0A9N9DW36"/>
<feature type="compositionally biased region" description="Polar residues" evidence="6">
    <location>
        <begin position="1"/>
        <end position="15"/>
    </location>
</feature>
<feature type="compositionally biased region" description="Polar residues" evidence="6">
    <location>
        <begin position="23"/>
        <end position="33"/>
    </location>
</feature>
<protein>
    <submittedName>
        <fullName evidence="7">8000_t:CDS:1</fullName>
    </submittedName>
</protein>
<organism evidence="7 8">
    <name type="scientific">Paraglomus occultum</name>
    <dbReference type="NCBI Taxonomy" id="144539"/>
    <lineage>
        <taxon>Eukaryota</taxon>
        <taxon>Fungi</taxon>
        <taxon>Fungi incertae sedis</taxon>
        <taxon>Mucoromycota</taxon>
        <taxon>Glomeromycotina</taxon>
        <taxon>Glomeromycetes</taxon>
        <taxon>Paraglomerales</taxon>
        <taxon>Paraglomeraceae</taxon>
        <taxon>Paraglomus</taxon>
    </lineage>
</organism>
<keyword evidence="3 5" id="KW-1133">Transmembrane helix</keyword>
<feature type="transmembrane region" description="Helical" evidence="5">
    <location>
        <begin position="276"/>
        <end position="296"/>
    </location>
</feature>
<keyword evidence="2 5" id="KW-0812">Transmembrane</keyword>
<comment type="subcellular location">
    <subcellularLocation>
        <location evidence="1">Membrane</location>
        <topology evidence="1">Multi-pass membrane protein</topology>
    </subcellularLocation>
</comment>
<feature type="region of interest" description="Disordered" evidence="6">
    <location>
        <begin position="49"/>
        <end position="74"/>
    </location>
</feature>
<accession>A0A9N9DW36</accession>
<evidence type="ECO:0000256" key="1">
    <source>
        <dbReference type="ARBA" id="ARBA00004141"/>
    </source>
</evidence>
<evidence type="ECO:0000256" key="2">
    <source>
        <dbReference type="ARBA" id="ARBA00022692"/>
    </source>
</evidence>
<feature type="region of interest" description="Disordered" evidence="6">
    <location>
        <begin position="1"/>
        <end position="33"/>
    </location>
</feature>
<dbReference type="OrthoDB" id="7933078at2759"/>
<dbReference type="InterPro" id="IPR006214">
    <property type="entry name" value="Bax_inhibitor_1-related"/>
</dbReference>
<dbReference type="PANTHER" id="PTHR23291">
    <property type="entry name" value="BAX INHIBITOR-RELATED"/>
    <property type="match status" value="1"/>
</dbReference>
<feature type="transmembrane region" description="Helical" evidence="5">
    <location>
        <begin position="308"/>
        <end position="326"/>
    </location>
</feature>
<dbReference type="EMBL" id="CAJVPJ010004186">
    <property type="protein sequence ID" value="CAG8649414.1"/>
    <property type="molecule type" value="Genomic_DNA"/>
</dbReference>
<name>A0A9N9DW36_9GLOM</name>
<reference evidence="7" key="1">
    <citation type="submission" date="2021-06" db="EMBL/GenBank/DDBJ databases">
        <authorList>
            <person name="Kallberg Y."/>
            <person name="Tangrot J."/>
            <person name="Rosling A."/>
        </authorList>
    </citation>
    <scope>NUCLEOTIDE SEQUENCE</scope>
    <source>
        <strain evidence="7">IA702</strain>
    </source>
</reference>
<evidence type="ECO:0000256" key="6">
    <source>
        <dbReference type="SAM" id="MobiDB-lite"/>
    </source>
</evidence>
<dbReference type="Pfam" id="PF01027">
    <property type="entry name" value="Bax1-I"/>
    <property type="match status" value="1"/>
</dbReference>
<comment type="caution">
    <text evidence="7">The sequence shown here is derived from an EMBL/GenBank/DDBJ whole genome shotgun (WGS) entry which is preliminary data.</text>
</comment>
<feature type="non-terminal residue" evidence="7">
    <location>
        <position position="1"/>
    </location>
</feature>
<evidence type="ECO:0000313" key="8">
    <source>
        <dbReference type="Proteomes" id="UP000789572"/>
    </source>
</evidence>
<evidence type="ECO:0000256" key="4">
    <source>
        <dbReference type="ARBA" id="ARBA00023136"/>
    </source>
</evidence>
<dbReference type="GO" id="GO:0016020">
    <property type="term" value="C:membrane"/>
    <property type="evidence" value="ECO:0007669"/>
    <property type="project" value="UniProtKB-SubCell"/>
</dbReference>
<dbReference type="PANTHER" id="PTHR23291:SF50">
    <property type="entry name" value="PROTEIN LIFEGUARD 4"/>
    <property type="match status" value="1"/>
</dbReference>
<evidence type="ECO:0000313" key="7">
    <source>
        <dbReference type="EMBL" id="CAG8649414.1"/>
    </source>
</evidence>
<comment type="similarity">
    <text evidence="5">Belongs to the BI1 family.</text>
</comment>
<gene>
    <name evidence="7" type="ORF">POCULU_LOCUS9867</name>
</gene>
<keyword evidence="8" id="KW-1185">Reference proteome</keyword>
<proteinExistence type="inferred from homology"/>
<keyword evidence="4 5" id="KW-0472">Membrane</keyword>
<sequence>MNQTPTQNDSEGSEYNSDHENIENNGNYNGQRSSSVFITYPFVNAEPVNRQSANVDREKAETDNTTPSFPQPYLPFSTEQPIPAYYSDTFNSYRADANPTDNLQGSGTGHPVTDSQYEKWSPPPVYGGIESESGSGVGTGSVRKPAIVGNATKVGPNDPSDDTVIEIGDENTYRPRKVFQTDSQIRMAMVALSAFVRKVYFLLAAQLAVTVAISVWFMKHEAVHNFFMDILCILGNFFDRAPIFDLEEKELPIEYYFVDFIHVNTVVWSRNDSGKVVLQAFLITLGVFAALVLFTLQSKINFSSWGPYLYAGLWVVILTGIVGWLFPFDRGYHIAIAGFSALLFC</sequence>
<evidence type="ECO:0000256" key="3">
    <source>
        <dbReference type="ARBA" id="ARBA00022989"/>
    </source>
</evidence>
<evidence type="ECO:0000256" key="5">
    <source>
        <dbReference type="RuleBase" id="RU004379"/>
    </source>
</evidence>
<dbReference type="Proteomes" id="UP000789572">
    <property type="component" value="Unassembled WGS sequence"/>
</dbReference>
<feature type="region of interest" description="Disordered" evidence="6">
    <location>
        <begin position="97"/>
        <end position="119"/>
    </location>
</feature>
<comment type="caution">
    <text evidence="5">Lacks conserved residue(s) required for the propagation of feature annotation.</text>
</comment>
<feature type="transmembrane region" description="Helical" evidence="5">
    <location>
        <begin position="199"/>
        <end position="218"/>
    </location>
</feature>